<gene>
    <name evidence="10" type="ordered locus">Igag_0979</name>
</gene>
<dbReference type="PROSITE" id="PS00211">
    <property type="entry name" value="ABC_TRANSPORTER_1"/>
    <property type="match status" value="1"/>
</dbReference>
<keyword evidence="7" id="KW-0472">Membrane</keyword>
<evidence type="ECO:0000256" key="1">
    <source>
        <dbReference type="ARBA" id="ARBA00004202"/>
    </source>
</evidence>
<dbReference type="InterPro" id="IPR003439">
    <property type="entry name" value="ABC_transporter-like_ATP-bd"/>
</dbReference>
<dbReference type="EMBL" id="CP002098">
    <property type="protein sequence ID" value="ADM27794.1"/>
    <property type="molecule type" value="Genomic_DNA"/>
</dbReference>
<dbReference type="SUPFAM" id="SSF52540">
    <property type="entry name" value="P-loop containing nucleoside triphosphate hydrolases"/>
    <property type="match status" value="2"/>
</dbReference>
<keyword evidence="11" id="KW-1185">Reference proteome</keyword>
<protein>
    <submittedName>
        <fullName evidence="10">ABC transporter related</fullName>
    </submittedName>
</protein>
<dbReference type="SMART" id="SM00382">
    <property type="entry name" value="AAA"/>
    <property type="match status" value="2"/>
</dbReference>
<dbReference type="Proteomes" id="UP000001304">
    <property type="component" value="Chromosome"/>
</dbReference>
<evidence type="ECO:0000313" key="10">
    <source>
        <dbReference type="EMBL" id="ADM27794.1"/>
    </source>
</evidence>
<keyword evidence="6" id="KW-1278">Translocase</keyword>
<dbReference type="Gene3D" id="3.40.50.300">
    <property type="entry name" value="P-loop containing nucleotide triphosphate hydrolases"/>
    <property type="match status" value="2"/>
</dbReference>
<evidence type="ECO:0000256" key="6">
    <source>
        <dbReference type="ARBA" id="ARBA00022967"/>
    </source>
</evidence>
<dbReference type="KEGG" id="iag:Igag_0979"/>
<dbReference type="GO" id="GO:0005524">
    <property type="term" value="F:ATP binding"/>
    <property type="evidence" value="ECO:0007669"/>
    <property type="project" value="UniProtKB-KW"/>
</dbReference>
<dbReference type="PANTHER" id="PTHR43553:SF27">
    <property type="entry name" value="ENERGY-COUPLING FACTOR TRANSPORTER ATP-BINDING PROTEIN ECFA2"/>
    <property type="match status" value="1"/>
</dbReference>
<dbReference type="InterPro" id="IPR015856">
    <property type="entry name" value="ABC_transpr_CbiO/EcfA_su"/>
</dbReference>
<dbReference type="Pfam" id="PF00005">
    <property type="entry name" value="ABC_tran"/>
    <property type="match status" value="2"/>
</dbReference>
<proteinExistence type="predicted"/>
<dbReference type="InterPro" id="IPR050095">
    <property type="entry name" value="ECF_ABC_transporter_ATP-bd"/>
</dbReference>
<keyword evidence="4" id="KW-0547">Nucleotide-binding</keyword>
<dbReference type="HOGENOM" id="CLU_000604_86_7_2"/>
<comment type="subcellular location">
    <subcellularLocation>
        <location evidence="1">Cell membrane</location>
        <topology evidence="1">Peripheral membrane protein</topology>
    </subcellularLocation>
</comment>
<accession>E0SNJ8</accession>
<dbReference type="BioCyc" id="IAGG583356:GHAH-962-MONOMER"/>
<dbReference type="PANTHER" id="PTHR43553">
    <property type="entry name" value="HEAVY METAL TRANSPORTER"/>
    <property type="match status" value="1"/>
</dbReference>
<feature type="domain" description="ABC transporter" evidence="9">
    <location>
        <begin position="2"/>
        <end position="238"/>
    </location>
</feature>
<dbReference type="AlphaFoldDB" id="E0SNJ8"/>
<dbReference type="PROSITE" id="PS50893">
    <property type="entry name" value="ABC_TRANSPORTER_2"/>
    <property type="match status" value="2"/>
</dbReference>
<evidence type="ECO:0000256" key="7">
    <source>
        <dbReference type="ARBA" id="ARBA00023136"/>
    </source>
</evidence>
<reference evidence="10 11" key="1">
    <citation type="journal article" date="2010" name="Stand. Genomic Sci.">
        <title>Complete genome sequence of Ignisphaera aggregans type strain (AQ1.S1).</title>
        <authorList>
            <person name="Goker M."/>
            <person name="Held B."/>
            <person name="Lapidus A."/>
            <person name="Nolan M."/>
            <person name="Spring S."/>
            <person name="Yasawong M."/>
            <person name="Lucas S."/>
            <person name="Glavina Del Rio T."/>
            <person name="Tice H."/>
            <person name="Cheng J.F."/>
            <person name="Goodwin L."/>
            <person name="Tapia R."/>
            <person name="Pitluck S."/>
            <person name="Liolios K."/>
            <person name="Ivanova N."/>
            <person name="Mavromatis K."/>
            <person name="Mikhailova N."/>
            <person name="Pati A."/>
            <person name="Chen A."/>
            <person name="Palaniappan K."/>
            <person name="Brambilla E."/>
            <person name="Land M."/>
            <person name="Hauser L."/>
            <person name="Chang Y.J."/>
            <person name="Jeffries C.D."/>
            <person name="Brettin T."/>
            <person name="Detter J.C."/>
            <person name="Han C."/>
            <person name="Rohde M."/>
            <person name="Sikorski J."/>
            <person name="Woyke T."/>
            <person name="Bristow J."/>
            <person name="Eisen J.A."/>
            <person name="Markowitz V."/>
            <person name="Hugenholtz P."/>
            <person name="Kyrpides N.C."/>
            <person name="Klenk H.P."/>
        </authorList>
    </citation>
    <scope>NUCLEOTIDE SEQUENCE [LARGE SCALE GENOMIC DNA]</scope>
    <source>
        <strain evidence="11">DSM 17230 / JCM 13409 / AQ1.S1</strain>
    </source>
</reference>
<name>E0SNJ8_IGNAA</name>
<keyword evidence="3" id="KW-1003">Cell membrane</keyword>
<evidence type="ECO:0000256" key="3">
    <source>
        <dbReference type="ARBA" id="ARBA00022475"/>
    </source>
</evidence>
<dbReference type="GO" id="GO:0043190">
    <property type="term" value="C:ATP-binding cassette (ABC) transporter complex"/>
    <property type="evidence" value="ECO:0007669"/>
    <property type="project" value="TreeGrafter"/>
</dbReference>
<comment type="function">
    <text evidence="8">Probably part of an ABC transporter complex. Responsible for energy coupling to the transport system.</text>
</comment>
<dbReference type="InterPro" id="IPR027417">
    <property type="entry name" value="P-loop_NTPase"/>
</dbReference>
<organism evidence="10 11">
    <name type="scientific">Ignisphaera aggregans (strain DSM 17230 / JCM 13409 / AQ1.S1)</name>
    <dbReference type="NCBI Taxonomy" id="583356"/>
    <lineage>
        <taxon>Archaea</taxon>
        <taxon>Thermoproteota</taxon>
        <taxon>Thermoprotei</taxon>
        <taxon>Desulfurococcales</taxon>
        <taxon>Desulfurococcaceae</taxon>
        <taxon>Ignisphaera</taxon>
    </lineage>
</organism>
<dbReference type="CDD" id="cd03225">
    <property type="entry name" value="ABC_cobalt_CbiO_domain1"/>
    <property type="match status" value="2"/>
</dbReference>
<dbReference type="STRING" id="583356.Igag_0979"/>
<keyword evidence="5" id="KW-0067">ATP-binding</keyword>
<dbReference type="InterPro" id="IPR017871">
    <property type="entry name" value="ABC_transporter-like_CS"/>
</dbReference>
<keyword evidence="2" id="KW-0813">Transport</keyword>
<dbReference type="InterPro" id="IPR003593">
    <property type="entry name" value="AAA+_ATPase"/>
</dbReference>
<evidence type="ECO:0000259" key="9">
    <source>
        <dbReference type="PROSITE" id="PS50893"/>
    </source>
</evidence>
<dbReference type="GO" id="GO:0016887">
    <property type="term" value="F:ATP hydrolysis activity"/>
    <property type="evidence" value="ECO:0007669"/>
    <property type="project" value="InterPro"/>
</dbReference>
<dbReference type="GO" id="GO:0042626">
    <property type="term" value="F:ATPase-coupled transmembrane transporter activity"/>
    <property type="evidence" value="ECO:0007669"/>
    <property type="project" value="TreeGrafter"/>
</dbReference>
<sequence length="473" mass="53748">MLTVENLWYRYPNSDWILRGVNLYLDNEDMLLVLGRSGSGKSTLAIALTGIGVHIYGGEVKGDIYINGKSIESISNSINRYIALVSQNPYNHFIEHRVRDDLYGYAESIYDEKEASAIVENIVKLMDIENILDRKFFELSGGEARRAAIAKALISNPSVIILDEPLMWLDDTGVDSLRKSINMLKLLGKSIIVLEHRFLPLLDLANKIFILRDGVLEEISKDMLKPREIPLEYNHRRYNGFSKKEEILKISNLWFRYDGEWILRDVNMVAHRGELIALYGLNGSGKSTLLKIISGYLKPSKGSIKIFGRAIYLPQNINLFFTEATVREEINAICKYNRIGDKCLGKAIELLRDLQLYIDLDISPFNLSWGQKIRLAIALSMLIDNVNILLFDEPFTGLTYYERYCIAKIINSLPKTKIVSLSSRDSIHILDIDALYILSNGHLEKASISDDHISKSQTLSLVNISKKLYGYGE</sequence>
<feature type="domain" description="ABC transporter" evidence="9">
    <location>
        <begin position="248"/>
        <end position="465"/>
    </location>
</feature>
<evidence type="ECO:0000256" key="4">
    <source>
        <dbReference type="ARBA" id="ARBA00022741"/>
    </source>
</evidence>
<evidence type="ECO:0000256" key="2">
    <source>
        <dbReference type="ARBA" id="ARBA00022448"/>
    </source>
</evidence>
<evidence type="ECO:0000313" key="11">
    <source>
        <dbReference type="Proteomes" id="UP000001304"/>
    </source>
</evidence>
<evidence type="ECO:0000256" key="8">
    <source>
        <dbReference type="ARBA" id="ARBA00025157"/>
    </source>
</evidence>
<evidence type="ECO:0000256" key="5">
    <source>
        <dbReference type="ARBA" id="ARBA00022840"/>
    </source>
</evidence>